<gene>
    <name evidence="17" type="ORF">C5167_032516</name>
</gene>
<dbReference type="PANTHER" id="PTHR46056:SF4">
    <property type="entry name" value="LONG-CHAIN-ALCOHOL OXIDASE FAO4A"/>
    <property type="match status" value="1"/>
</dbReference>
<evidence type="ECO:0000256" key="9">
    <source>
        <dbReference type="ARBA" id="ARBA00022989"/>
    </source>
</evidence>
<keyword evidence="10 12" id="KW-0560">Oxidoreductase</keyword>
<sequence length="770" mass="85540">MKAAYSRMMPMILKIASSLPLSLSSRQMESLSAISDTFLPSIDLCNTTNNNISTHDDNDSIHNFYKTSASMAKTPQNIGLAITEKFAHPALGMLRFALWMLSTNLGTLIFCGRLSLKKEFPYFQKFSAVSPEIREEILREWSMSYFYLLRMLFNSTKYLTLLFFFTQIDENNENQSWKAMDYCGPDPEFLKHTKEPSGGNNKKDCIDDDDEKNLFGPLYRGILRPKHSLTGTLKQSGFPFHIHDSSSRAVTIPCDVVIIGSGSGGGVVAGVLAKSGYKVFVLEKGDYFARSTLSLLEGPSMSQMYQGSGLLATEDLGVVLLAGSTVGGGSAVNWSASIRTPQHVMNEWCSRHELELFNSKLYREAMDAVCDRMGVQSCAHEEGFNNAVLRKGCLEMGYPVNDIPRNSTPDHYCGWCTFGCKDGKKKGTAETWLVDMMDSGNGLILPMCEAKKILYERKKGRNRDTATGVAFEFDNGHQKEVHEVQAKVVVVAGGAMGTPVLFKKSGLKNPNIGKHLHLHPVAMAWGYFPPETPLLSDVWPEKEKRSYEGGIMTAMSTVVADFNKTGYGAVIQTPALHPGMFAALTPWVSGVDFRQRMCKFSRTAHIFALARDEGSGEVKSMNTLWYKMDQRDEQKLKRGTEKMLRILVAAGAEEIGTHHCEGKRLKVKGVSWHELQRFIKDESEKGVTELVRPISSAHQMGSCRMGVEASESVVDQRGETWEVEGLYVADSSVFPTALGVNPMVTVQAIAYCTAHSILEVLGRKKERYLY</sequence>
<dbReference type="InterPro" id="IPR007867">
    <property type="entry name" value="GMC_OxRtase_C"/>
</dbReference>
<evidence type="ECO:0000256" key="1">
    <source>
        <dbReference type="ARBA" id="ARBA00000920"/>
    </source>
</evidence>
<evidence type="ECO:0000256" key="10">
    <source>
        <dbReference type="ARBA" id="ARBA00023002"/>
    </source>
</evidence>
<protein>
    <recommendedName>
        <fullName evidence="5 12">Long-chain-alcohol oxidase</fullName>
        <ecNumber evidence="5 12">1.1.3.20</ecNumber>
    </recommendedName>
</protein>
<comment type="catalytic activity">
    <reaction evidence="1 12">
        <text>a long-chain primary fatty alcohol + O2 = a long-chain fatty aldehyde + H2O2</text>
        <dbReference type="Rhea" id="RHEA:22756"/>
        <dbReference type="ChEBI" id="CHEBI:15379"/>
        <dbReference type="ChEBI" id="CHEBI:16240"/>
        <dbReference type="ChEBI" id="CHEBI:17176"/>
        <dbReference type="ChEBI" id="CHEBI:77396"/>
        <dbReference type="EC" id="1.1.3.20"/>
    </reaction>
</comment>
<dbReference type="STRING" id="3469.A0A4Y7KBL3"/>
<comment type="function">
    <text evidence="2 12">Long-chain fatty alcohol oxidase involved in the omega-oxidation pathway of lipid degradation.</text>
</comment>
<dbReference type="GO" id="GO:0050660">
    <property type="term" value="F:flavin adenine dinucleotide binding"/>
    <property type="evidence" value="ECO:0007669"/>
    <property type="project" value="InterPro"/>
</dbReference>
<comment type="similarity">
    <text evidence="4 12">Belongs to the GMC oxidoreductase family.</text>
</comment>
<feature type="domain" description="Glucose-methanol-choline oxidoreductase N-terminal" evidence="15">
    <location>
        <begin position="301"/>
        <end position="521"/>
    </location>
</feature>
<dbReference type="Pfam" id="PF05199">
    <property type="entry name" value="GMC_oxred_C"/>
    <property type="match status" value="1"/>
</dbReference>
<dbReference type="Pfam" id="PF00732">
    <property type="entry name" value="GMC_oxred_N"/>
    <property type="match status" value="1"/>
</dbReference>
<dbReference type="Proteomes" id="UP000316621">
    <property type="component" value="Chromosome 7"/>
</dbReference>
<evidence type="ECO:0000259" key="15">
    <source>
        <dbReference type="Pfam" id="PF00732"/>
    </source>
</evidence>
<dbReference type="EMBL" id="CM010721">
    <property type="protein sequence ID" value="RZC69408.1"/>
    <property type="molecule type" value="Genomic_DNA"/>
</dbReference>
<keyword evidence="18" id="KW-1185">Reference proteome</keyword>
<evidence type="ECO:0000256" key="14">
    <source>
        <dbReference type="PIRSR" id="PIRSR028937-2"/>
    </source>
</evidence>
<evidence type="ECO:0000256" key="12">
    <source>
        <dbReference type="PIRNR" id="PIRNR028937"/>
    </source>
</evidence>
<dbReference type="PANTHER" id="PTHR46056">
    <property type="entry name" value="LONG-CHAIN-ALCOHOL OXIDASE"/>
    <property type="match status" value="1"/>
</dbReference>
<feature type="active site" description="Proton acceptor" evidence="13">
    <location>
        <position position="698"/>
    </location>
</feature>
<evidence type="ECO:0000256" key="3">
    <source>
        <dbReference type="ARBA" id="ARBA00004370"/>
    </source>
</evidence>
<dbReference type="Gene3D" id="3.50.50.60">
    <property type="entry name" value="FAD/NAD(P)-binding domain"/>
    <property type="match status" value="2"/>
</dbReference>
<comment type="subcellular location">
    <subcellularLocation>
        <location evidence="3 12">Membrane</location>
    </subcellularLocation>
</comment>
<keyword evidence="7" id="KW-0812">Transmembrane</keyword>
<evidence type="ECO:0000256" key="11">
    <source>
        <dbReference type="ARBA" id="ARBA00023136"/>
    </source>
</evidence>
<evidence type="ECO:0000256" key="2">
    <source>
        <dbReference type="ARBA" id="ARBA00003842"/>
    </source>
</evidence>
<evidence type="ECO:0000259" key="16">
    <source>
        <dbReference type="Pfam" id="PF05199"/>
    </source>
</evidence>
<feature type="domain" description="Glucose-methanol-choline oxidoreductase C-terminal" evidence="16">
    <location>
        <begin position="626"/>
        <end position="750"/>
    </location>
</feature>
<evidence type="ECO:0000256" key="6">
    <source>
        <dbReference type="ARBA" id="ARBA00022630"/>
    </source>
</evidence>
<keyword evidence="9" id="KW-1133">Transmembrane helix</keyword>
<evidence type="ECO:0000256" key="4">
    <source>
        <dbReference type="ARBA" id="ARBA00010790"/>
    </source>
</evidence>
<dbReference type="GO" id="GO:0016020">
    <property type="term" value="C:membrane"/>
    <property type="evidence" value="ECO:0007669"/>
    <property type="project" value="UniProtKB-SubCell"/>
</dbReference>
<dbReference type="OMA" id="ASEVWPE"/>
<evidence type="ECO:0000256" key="7">
    <source>
        <dbReference type="ARBA" id="ARBA00022692"/>
    </source>
</evidence>
<name>A0A4Y7KBL3_PAPSO</name>
<evidence type="ECO:0000313" key="17">
    <source>
        <dbReference type="EMBL" id="RZC69408.1"/>
    </source>
</evidence>
<keyword evidence="6" id="KW-0285">Flavoprotein</keyword>
<dbReference type="InterPro" id="IPR036188">
    <property type="entry name" value="FAD/NAD-bd_sf"/>
</dbReference>
<dbReference type="SUPFAM" id="SSF51905">
    <property type="entry name" value="FAD/NAD(P)-binding domain"/>
    <property type="match status" value="1"/>
</dbReference>
<dbReference type="GO" id="GO:0046577">
    <property type="term" value="F:long-chain-alcohol oxidase activity"/>
    <property type="evidence" value="ECO:0007669"/>
    <property type="project" value="UniProtKB-EC"/>
</dbReference>
<dbReference type="Gramene" id="RZC69408">
    <property type="protein sequence ID" value="RZC69408"/>
    <property type="gene ID" value="C5167_032516"/>
</dbReference>
<dbReference type="InterPro" id="IPR012400">
    <property type="entry name" value="Long_Oxdase"/>
</dbReference>
<keyword evidence="8 14" id="KW-0274">FAD</keyword>
<dbReference type="PIRSF" id="PIRSF028937">
    <property type="entry name" value="Lg_Ch_AO"/>
    <property type="match status" value="1"/>
</dbReference>
<accession>A0A4Y7KBL3</accession>
<reference evidence="17 18" key="1">
    <citation type="journal article" date="2018" name="Science">
        <title>The opium poppy genome and morphinan production.</title>
        <authorList>
            <person name="Guo L."/>
            <person name="Winzer T."/>
            <person name="Yang X."/>
            <person name="Li Y."/>
            <person name="Ning Z."/>
            <person name="He Z."/>
            <person name="Teodor R."/>
            <person name="Lu Y."/>
            <person name="Bowser T.A."/>
            <person name="Graham I.A."/>
            <person name="Ye K."/>
        </authorList>
    </citation>
    <scope>NUCLEOTIDE SEQUENCE [LARGE SCALE GENOMIC DNA]</scope>
    <source>
        <strain evidence="18">cv. HN1</strain>
        <tissue evidence="17">Leaves</tissue>
    </source>
</reference>
<feature type="binding site" evidence="14">
    <location>
        <begin position="254"/>
        <end position="269"/>
    </location>
    <ligand>
        <name>FAD</name>
        <dbReference type="ChEBI" id="CHEBI:57692"/>
    </ligand>
</feature>
<proteinExistence type="inferred from homology"/>
<organism evidence="17 18">
    <name type="scientific">Papaver somniferum</name>
    <name type="common">Opium poppy</name>
    <dbReference type="NCBI Taxonomy" id="3469"/>
    <lineage>
        <taxon>Eukaryota</taxon>
        <taxon>Viridiplantae</taxon>
        <taxon>Streptophyta</taxon>
        <taxon>Embryophyta</taxon>
        <taxon>Tracheophyta</taxon>
        <taxon>Spermatophyta</taxon>
        <taxon>Magnoliopsida</taxon>
        <taxon>Ranunculales</taxon>
        <taxon>Papaveraceae</taxon>
        <taxon>Papaveroideae</taxon>
        <taxon>Papaver</taxon>
    </lineage>
</organism>
<dbReference type="InterPro" id="IPR000172">
    <property type="entry name" value="GMC_OxRdtase_N"/>
</dbReference>
<dbReference type="EC" id="1.1.3.20" evidence="5 12"/>
<evidence type="ECO:0000313" key="18">
    <source>
        <dbReference type="Proteomes" id="UP000316621"/>
    </source>
</evidence>
<evidence type="ECO:0000256" key="5">
    <source>
        <dbReference type="ARBA" id="ARBA00013125"/>
    </source>
</evidence>
<keyword evidence="11 12" id="KW-0472">Membrane</keyword>
<evidence type="ECO:0000256" key="13">
    <source>
        <dbReference type="PIRSR" id="PIRSR028937-1"/>
    </source>
</evidence>
<dbReference type="AlphaFoldDB" id="A0A4Y7KBL3"/>
<dbReference type="OrthoDB" id="269227at2759"/>
<evidence type="ECO:0000256" key="8">
    <source>
        <dbReference type="ARBA" id="ARBA00022827"/>
    </source>
</evidence>